<dbReference type="EMBL" id="NCKU01002632">
    <property type="protein sequence ID" value="RWS09150.1"/>
    <property type="molecule type" value="Genomic_DNA"/>
</dbReference>
<comment type="similarity">
    <text evidence="3">Belongs to the glycosyltransferase 65 family.</text>
</comment>
<evidence type="ECO:0000256" key="15">
    <source>
        <dbReference type="ARBA" id="ARBA00047273"/>
    </source>
</evidence>
<comment type="catalytic activity">
    <reaction evidence="16">
        <text>L-seryl-[protein] + GDP-beta-L-fucose = 3-O-(alpha-L-fucosyl)-L-seryl-[protein] + GDP + H(+)</text>
        <dbReference type="Rhea" id="RHEA:63644"/>
        <dbReference type="Rhea" id="RHEA-COMP:9863"/>
        <dbReference type="Rhea" id="RHEA-COMP:17914"/>
        <dbReference type="ChEBI" id="CHEBI:15378"/>
        <dbReference type="ChEBI" id="CHEBI:29999"/>
        <dbReference type="ChEBI" id="CHEBI:57273"/>
        <dbReference type="ChEBI" id="CHEBI:58189"/>
        <dbReference type="ChEBI" id="CHEBI:189632"/>
        <dbReference type="EC" id="2.4.1.221"/>
    </reaction>
    <physiologicalReaction direction="left-to-right" evidence="16">
        <dbReference type="Rhea" id="RHEA:63645"/>
    </physiologicalReaction>
</comment>
<accession>A0A3S3PBH0</accession>
<evidence type="ECO:0000256" key="3">
    <source>
        <dbReference type="ARBA" id="ARBA00010626"/>
    </source>
</evidence>
<evidence type="ECO:0000256" key="14">
    <source>
        <dbReference type="ARBA" id="ARBA00033080"/>
    </source>
</evidence>
<evidence type="ECO:0000256" key="11">
    <source>
        <dbReference type="ARBA" id="ARBA00023180"/>
    </source>
</evidence>
<evidence type="ECO:0000256" key="1">
    <source>
        <dbReference type="ARBA" id="ARBA00004240"/>
    </source>
</evidence>
<evidence type="ECO:0000313" key="18">
    <source>
        <dbReference type="EMBL" id="RWS09150.1"/>
    </source>
</evidence>
<dbReference type="GO" id="GO:0005783">
    <property type="term" value="C:endoplasmic reticulum"/>
    <property type="evidence" value="ECO:0007669"/>
    <property type="project" value="UniProtKB-SubCell"/>
</dbReference>
<evidence type="ECO:0000313" key="17">
    <source>
        <dbReference type="EMBL" id="RWS09139.1"/>
    </source>
</evidence>
<dbReference type="OrthoDB" id="10050276at2759"/>
<keyword evidence="6 17" id="KW-0328">Glycosyltransferase</keyword>
<dbReference type="STRING" id="1965070.A0A3S3PBH0"/>
<dbReference type="EMBL" id="NCKU01002633">
    <property type="protein sequence ID" value="RWS09139.1"/>
    <property type="molecule type" value="Genomic_DNA"/>
</dbReference>
<dbReference type="InterPro" id="IPR019378">
    <property type="entry name" value="GDP-Fuc_O-FucTrfase"/>
</dbReference>
<dbReference type="AlphaFoldDB" id="A0A3S3PBH0"/>
<evidence type="ECO:0000256" key="10">
    <source>
        <dbReference type="ARBA" id="ARBA00023157"/>
    </source>
</evidence>
<dbReference type="EC" id="2.4.1.221" evidence="4"/>
<dbReference type="Pfam" id="PF10250">
    <property type="entry name" value="O-FucT"/>
    <property type="match status" value="1"/>
</dbReference>
<evidence type="ECO:0000256" key="6">
    <source>
        <dbReference type="ARBA" id="ARBA00022676"/>
    </source>
</evidence>
<keyword evidence="19" id="KW-1185">Reference proteome</keyword>
<sequence>MGRFGNQGEQLLGSLLFAKHLNRTLVLPPFIEYKNFEVMFASFDKYIEVEPISIYTRVVTMEIFMESIAPNIWRPDDRVIMCYKSRGTQNEGCNPFEGNPFKPFWFHFNITHFKSSEFHHPLSTSFEQAQSWNERYKNFKVLTFVGAPSPFPTAEEAVPLAEYINLSSLVKKMAMDYRESRGFARKPYLALHLRHGSDWIQACKLLKENAMSEFFSSQQCTAKLGREARISLPYELCNPSFKTIVDYLSEALNYESNVHKIETVYIATDSDNKKLWEKLKRSFKNITFITPTTTYGTETVKKYKPPHYIVDIYLMTYSNFFIGNCISSFTAFASRIRTFNLHLGKATKFFGEMLLYENYNFVKDEL</sequence>
<keyword evidence="10" id="KW-1015">Disulfide bond</keyword>
<comment type="subcellular location">
    <subcellularLocation>
        <location evidence="1">Endoplasmic reticulum</location>
    </subcellularLocation>
</comment>
<name>A0A3S3PBH0_9ACAR</name>
<proteinExistence type="inferred from homology"/>
<dbReference type="GO" id="GO:0046922">
    <property type="term" value="F:peptide-O-fucosyltransferase activity"/>
    <property type="evidence" value="ECO:0007669"/>
    <property type="project" value="UniProtKB-EC"/>
</dbReference>
<reference evidence="17" key="2">
    <citation type="submission" date="2018-11" db="EMBL/GenBank/DDBJ databases">
        <title>Trombidioid mite genomics.</title>
        <authorList>
            <person name="Dong X."/>
        </authorList>
    </citation>
    <scope>NUCLEOTIDE SEQUENCE</scope>
    <source>
        <strain evidence="17">UoL-WK</strain>
    </source>
</reference>
<evidence type="ECO:0000256" key="9">
    <source>
        <dbReference type="ARBA" id="ARBA00022976"/>
    </source>
</evidence>
<evidence type="ECO:0000256" key="2">
    <source>
        <dbReference type="ARBA" id="ARBA00004922"/>
    </source>
</evidence>
<dbReference type="GO" id="GO:0007219">
    <property type="term" value="P:Notch signaling pathway"/>
    <property type="evidence" value="ECO:0007669"/>
    <property type="project" value="UniProtKB-KW"/>
</dbReference>
<evidence type="ECO:0000256" key="16">
    <source>
        <dbReference type="ARBA" id="ARBA00048647"/>
    </source>
</evidence>
<protein>
    <recommendedName>
        <fullName evidence="5">GDP-fucose protein O-fucosyltransferase 1</fullName>
        <ecNumber evidence="4">2.4.1.221</ecNumber>
    </recommendedName>
    <alternativeName>
        <fullName evidence="14">Peptide-O-fucosyltransferase 1</fullName>
    </alternativeName>
</protein>
<evidence type="ECO:0000256" key="8">
    <source>
        <dbReference type="ARBA" id="ARBA00022824"/>
    </source>
</evidence>
<keyword evidence="12" id="KW-0294">Fucose metabolism</keyword>
<dbReference type="GO" id="GO:0006004">
    <property type="term" value="P:fucose metabolic process"/>
    <property type="evidence" value="ECO:0007669"/>
    <property type="project" value="UniProtKB-KW"/>
</dbReference>
<comment type="pathway">
    <text evidence="2">Protein modification; protein glycosylation.</text>
</comment>
<dbReference type="PANTHER" id="PTHR21420:SF10">
    <property type="entry name" value="GDP-FUCOSE PROTEIN O-FUCOSYLTRANSFERASE 1"/>
    <property type="match status" value="1"/>
</dbReference>
<organism evidence="17 19">
    <name type="scientific">Dinothrombium tinctorium</name>
    <dbReference type="NCBI Taxonomy" id="1965070"/>
    <lineage>
        <taxon>Eukaryota</taxon>
        <taxon>Metazoa</taxon>
        <taxon>Ecdysozoa</taxon>
        <taxon>Arthropoda</taxon>
        <taxon>Chelicerata</taxon>
        <taxon>Arachnida</taxon>
        <taxon>Acari</taxon>
        <taxon>Acariformes</taxon>
        <taxon>Trombidiformes</taxon>
        <taxon>Prostigmata</taxon>
        <taxon>Anystina</taxon>
        <taxon>Parasitengona</taxon>
        <taxon>Trombidioidea</taxon>
        <taxon>Trombidiidae</taxon>
        <taxon>Dinothrombium</taxon>
    </lineage>
</organism>
<dbReference type="UniPathway" id="UPA00378"/>
<evidence type="ECO:0000256" key="13">
    <source>
        <dbReference type="ARBA" id="ARBA00023277"/>
    </source>
</evidence>
<comment type="catalytic activity">
    <reaction evidence="15">
        <text>L-threonyl-[protein] + GDP-beta-L-fucose = 3-O-(alpha-L-fucosyl)-L-threonyl-[protein] + GDP + H(+)</text>
        <dbReference type="Rhea" id="RHEA:70491"/>
        <dbReference type="Rhea" id="RHEA-COMP:11060"/>
        <dbReference type="Rhea" id="RHEA-COMP:17915"/>
        <dbReference type="ChEBI" id="CHEBI:15378"/>
        <dbReference type="ChEBI" id="CHEBI:30013"/>
        <dbReference type="ChEBI" id="CHEBI:57273"/>
        <dbReference type="ChEBI" id="CHEBI:58189"/>
        <dbReference type="ChEBI" id="CHEBI:189631"/>
        <dbReference type="EC" id="2.4.1.221"/>
    </reaction>
    <physiologicalReaction direction="left-to-right" evidence="15">
        <dbReference type="Rhea" id="RHEA:70492"/>
    </physiologicalReaction>
</comment>
<evidence type="ECO:0000256" key="7">
    <source>
        <dbReference type="ARBA" id="ARBA00022679"/>
    </source>
</evidence>
<comment type="caution">
    <text evidence="17">The sequence shown here is derived from an EMBL/GenBank/DDBJ whole genome shotgun (WGS) entry which is preliminary data.</text>
</comment>
<evidence type="ECO:0000256" key="5">
    <source>
        <dbReference type="ARBA" id="ARBA00021745"/>
    </source>
</evidence>
<evidence type="ECO:0000256" key="12">
    <source>
        <dbReference type="ARBA" id="ARBA00023253"/>
    </source>
</evidence>
<keyword evidence="8" id="KW-0256">Endoplasmic reticulum</keyword>
<keyword evidence="11" id="KW-0325">Glycoprotein</keyword>
<dbReference type="Proteomes" id="UP000285301">
    <property type="component" value="Unassembled WGS sequence"/>
</dbReference>
<evidence type="ECO:0000313" key="19">
    <source>
        <dbReference type="Proteomes" id="UP000285301"/>
    </source>
</evidence>
<dbReference type="InterPro" id="IPR039922">
    <property type="entry name" value="POFUT1"/>
</dbReference>
<evidence type="ECO:0000256" key="4">
    <source>
        <dbReference type="ARBA" id="ARBA00012196"/>
    </source>
</evidence>
<keyword evidence="9" id="KW-0914">Notch signaling pathway</keyword>
<keyword evidence="7 17" id="KW-0808">Transferase</keyword>
<keyword evidence="13" id="KW-0119">Carbohydrate metabolism</keyword>
<dbReference type="Gene3D" id="3.40.50.11350">
    <property type="match status" value="1"/>
</dbReference>
<dbReference type="PANTHER" id="PTHR21420">
    <property type="entry name" value="GDP-FUCOSE PROTEIN O-FUCOSYLTRANSFERASE 1"/>
    <property type="match status" value="1"/>
</dbReference>
<reference evidence="17 19" key="1">
    <citation type="journal article" date="2018" name="Gigascience">
        <title>Genomes of trombidid mites reveal novel predicted allergens and laterally-transferred genes associated with secondary metabolism.</title>
        <authorList>
            <person name="Dong X."/>
            <person name="Chaisiri K."/>
            <person name="Xia D."/>
            <person name="Armstrong S.D."/>
            <person name="Fang Y."/>
            <person name="Donnelly M.J."/>
            <person name="Kadowaki T."/>
            <person name="McGarry J.W."/>
            <person name="Darby A.C."/>
            <person name="Makepeace B.L."/>
        </authorList>
    </citation>
    <scope>NUCLEOTIDE SEQUENCE [LARGE SCALE GENOMIC DNA]</scope>
    <source>
        <strain evidence="17">UoL-WK</strain>
    </source>
</reference>
<dbReference type="Gene3D" id="3.40.50.11340">
    <property type="match status" value="1"/>
</dbReference>
<gene>
    <name evidence="17" type="ORF">B4U79_06262</name>
    <name evidence="18" type="ORF">B4U79_09454</name>
</gene>